<keyword evidence="6" id="KW-0372">Hormone</keyword>
<evidence type="ECO:0000256" key="7">
    <source>
        <dbReference type="ARBA" id="ARBA00023157"/>
    </source>
</evidence>
<dbReference type="GO" id="GO:0030334">
    <property type="term" value="P:regulation of cell migration"/>
    <property type="evidence" value="ECO:0007669"/>
    <property type="project" value="TreeGrafter"/>
</dbReference>
<accession>A0A3B3S1F5</accession>
<keyword evidence="7" id="KW-1015">Disulfide bond</keyword>
<dbReference type="PANTHER" id="PTHR10558">
    <property type="entry name" value="SOMATOSTATIN"/>
    <property type="match status" value="1"/>
</dbReference>
<dbReference type="GO" id="GO:0005615">
    <property type="term" value="C:extracellular space"/>
    <property type="evidence" value="ECO:0007669"/>
    <property type="project" value="TreeGrafter"/>
</dbReference>
<proteinExistence type="inferred from homology"/>
<dbReference type="AlphaFoldDB" id="A0A3B3S1F5"/>
<evidence type="ECO:0000313" key="9">
    <source>
        <dbReference type="Ensembl" id="ENSPKIP00000023891.1"/>
    </source>
</evidence>
<keyword evidence="4" id="KW-0964">Secreted</keyword>
<keyword evidence="5" id="KW-0165">Cleavage on pair of basic residues</keyword>
<protein>
    <recommendedName>
        <fullName evidence="8">Somatostatin/Cortistatin C-terminal domain-containing protein</fullName>
    </recommendedName>
</protein>
<evidence type="ECO:0000256" key="5">
    <source>
        <dbReference type="ARBA" id="ARBA00022685"/>
    </source>
</evidence>
<dbReference type="GeneTree" id="ENSGT01090000260185"/>
<dbReference type="Proteomes" id="UP000261540">
    <property type="component" value="Unplaced"/>
</dbReference>
<reference evidence="9" key="2">
    <citation type="submission" date="2025-09" db="UniProtKB">
        <authorList>
            <consortium name="Ensembl"/>
        </authorList>
    </citation>
    <scope>IDENTIFICATION</scope>
</reference>
<evidence type="ECO:0000256" key="2">
    <source>
        <dbReference type="ARBA" id="ARBA00004613"/>
    </source>
</evidence>
<evidence type="ECO:0000313" key="10">
    <source>
        <dbReference type="Proteomes" id="UP000261540"/>
    </source>
</evidence>
<evidence type="ECO:0000256" key="4">
    <source>
        <dbReference type="ARBA" id="ARBA00022525"/>
    </source>
</evidence>
<keyword evidence="10" id="KW-1185">Reference proteome</keyword>
<comment type="function">
    <text evidence="1">Somatostatin inhibits the release of somatotropin.</text>
</comment>
<dbReference type="GO" id="GO:0005179">
    <property type="term" value="F:hormone activity"/>
    <property type="evidence" value="ECO:0007669"/>
    <property type="project" value="UniProtKB-KW"/>
</dbReference>
<evidence type="ECO:0000256" key="1">
    <source>
        <dbReference type="ARBA" id="ARBA00003524"/>
    </source>
</evidence>
<name>A0A3B3S1F5_9TELE</name>
<dbReference type="STRING" id="1676925.ENSPKIP00000023891"/>
<evidence type="ECO:0000259" key="8">
    <source>
        <dbReference type="Pfam" id="PF03002"/>
    </source>
</evidence>
<dbReference type="Pfam" id="PF03002">
    <property type="entry name" value="Somatostatin"/>
    <property type="match status" value="1"/>
</dbReference>
<dbReference type="Ensembl" id="ENSPKIT00000004585.1">
    <property type="protein sequence ID" value="ENSPKIP00000023891.1"/>
    <property type="gene ID" value="ENSPKIG00000007342.1"/>
</dbReference>
<comment type="subcellular location">
    <subcellularLocation>
        <location evidence="2">Secreted</location>
    </subcellularLocation>
</comment>
<dbReference type="InterPro" id="IPR018142">
    <property type="entry name" value="Somatostatin/Cortistatin_C"/>
</dbReference>
<evidence type="ECO:0000256" key="3">
    <source>
        <dbReference type="ARBA" id="ARBA00008327"/>
    </source>
</evidence>
<organism evidence="9 10">
    <name type="scientific">Paramormyrops kingsleyae</name>
    <dbReference type="NCBI Taxonomy" id="1676925"/>
    <lineage>
        <taxon>Eukaryota</taxon>
        <taxon>Metazoa</taxon>
        <taxon>Chordata</taxon>
        <taxon>Craniata</taxon>
        <taxon>Vertebrata</taxon>
        <taxon>Euteleostomi</taxon>
        <taxon>Actinopterygii</taxon>
        <taxon>Neopterygii</taxon>
        <taxon>Teleostei</taxon>
        <taxon>Osteoglossocephala</taxon>
        <taxon>Osteoglossomorpha</taxon>
        <taxon>Osteoglossiformes</taxon>
        <taxon>Mormyridae</taxon>
        <taxon>Paramormyrops</taxon>
    </lineage>
</organism>
<comment type="similarity">
    <text evidence="3">Belongs to the somatostatin family.</text>
</comment>
<sequence>RFTLIPQTAPQGVQLLLGRLQAHLQRLVLPQGFVHLIAHLFVHFQDLSHMLLLEILSSVMTQVDNEVMPGMKELEFQRKAVRQLPLSQRERKAGCRNFFWKTYTSC</sequence>
<evidence type="ECO:0000256" key="6">
    <source>
        <dbReference type="ARBA" id="ARBA00022702"/>
    </source>
</evidence>
<feature type="domain" description="Somatostatin/Cortistatin C-terminal" evidence="8">
    <location>
        <begin position="89"/>
        <end position="106"/>
    </location>
</feature>
<dbReference type="InterPro" id="IPR004250">
    <property type="entry name" value="Somatostatin"/>
</dbReference>
<reference evidence="9" key="1">
    <citation type="submission" date="2025-08" db="UniProtKB">
        <authorList>
            <consortium name="Ensembl"/>
        </authorList>
    </citation>
    <scope>IDENTIFICATION</scope>
</reference>